<feature type="transmembrane region" description="Helical" evidence="7">
    <location>
        <begin position="108"/>
        <end position="130"/>
    </location>
</feature>
<feature type="compositionally biased region" description="Polar residues" evidence="6">
    <location>
        <begin position="1"/>
        <end position="16"/>
    </location>
</feature>
<evidence type="ECO:0000256" key="3">
    <source>
        <dbReference type="ARBA" id="ARBA00022692"/>
    </source>
</evidence>
<proteinExistence type="predicted"/>
<feature type="transmembrane region" description="Helical" evidence="7">
    <location>
        <begin position="58"/>
        <end position="77"/>
    </location>
</feature>
<evidence type="ECO:0000256" key="2">
    <source>
        <dbReference type="ARBA" id="ARBA00022475"/>
    </source>
</evidence>
<dbReference type="GO" id="GO:0022857">
    <property type="term" value="F:transmembrane transporter activity"/>
    <property type="evidence" value="ECO:0007669"/>
    <property type="project" value="InterPro"/>
</dbReference>
<feature type="transmembrane region" description="Helical" evidence="7">
    <location>
        <begin position="226"/>
        <end position="249"/>
    </location>
</feature>
<dbReference type="RefSeq" id="WP_368498375.1">
    <property type="nucleotide sequence ID" value="NZ_CP162511.1"/>
</dbReference>
<dbReference type="GO" id="GO:0005886">
    <property type="term" value="C:plasma membrane"/>
    <property type="evidence" value="ECO:0007669"/>
    <property type="project" value="UniProtKB-SubCell"/>
</dbReference>
<dbReference type="InterPro" id="IPR001851">
    <property type="entry name" value="ABC_transp_permease"/>
</dbReference>
<keyword evidence="3 7" id="KW-0812">Transmembrane</keyword>
<comment type="subcellular location">
    <subcellularLocation>
        <location evidence="1">Cell membrane</location>
        <topology evidence="1">Multi-pass membrane protein</topology>
    </subcellularLocation>
</comment>
<evidence type="ECO:0000256" key="5">
    <source>
        <dbReference type="ARBA" id="ARBA00023136"/>
    </source>
</evidence>
<name>A0AB39BHY6_9MICO</name>
<keyword evidence="5 7" id="KW-0472">Membrane</keyword>
<dbReference type="EMBL" id="CP162511">
    <property type="protein sequence ID" value="XDI05986.1"/>
    <property type="molecule type" value="Genomic_DNA"/>
</dbReference>
<feature type="region of interest" description="Disordered" evidence="6">
    <location>
        <begin position="1"/>
        <end position="21"/>
    </location>
</feature>
<feature type="transmembrane region" description="Helical" evidence="7">
    <location>
        <begin position="306"/>
        <end position="325"/>
    </location>
</feature>
<dbReference type="AlphaFoldDB" id="A0AB39BHY6"/>
<evidence type="ECO:0000313" key="8">
    <source>
        <dbReference type="EMBL" id="XDI05986.1"/>
    </source>
</evidence>
<gene>
    <name evidence="8" type="ORF">ABFY20_02490</name>
</gene>
<dbReference type="Pfam" id="PF02653">
    <property type="entry name" value="BPD_transp_2"/>
    <property type="match status" value="1"/>
</dbReference>
<evidence type="ECO:0000256" key="4">
    <source>
        <dbReference type="ARBA" id="ARBA00022989"/>
    </source>
</evidence>
<evidence type="ECO:0000256" key="6">
    <source>
        <dbReference type="SAM" id="MobiDB-lite"/>
    </source>
</evidence>
<keyword evidence="4 7" id="KW-1133">Transmembrane helix</keyword>
<dbReference type="PANTHER" id="PTHR32196:SF72">
    <property type="entry name" value="RIBOSE IMPORT PERMEASE PROTEIN RBSC"/>
    <property type="match status" value="1"/>
</dbReference>
<dbReference type="PANTHER" id="PTHR32196">
    <property type="entry name" value="ABC TRANSPORTER PERMEASE PROTEIN YPHD-RELATED-RELATED"/>
    <property type="match status" value="1"/>
</dbReference>
<feature type="transmembrane region" description="Helical" evidence="7">
    <location>
        <begin position="29"/>
        <end position="46"/>
    </location>
</feature>
<feature type="transmembrane region" description="Helical" evidence="7">
    <location>
        <begin position="136"/>
        <end position="153"/>
    </location>
</feature>
<dbReference type="CDD" id="cd06579">
    <property type="entry name" value="TM_PBP1_transp_AraH_like"/>
    <property type="match status" value="1"/>
</dbReference>
<sequence length="352" mass="36133">MTDSGSLTRKPATTTKGGPVKKRRVPDEAGIFMVLVAVLLVFSILSPNFRTIDNGFTLLVNGTVIGFLALGQTFVLLTGGIDLSTGANIAMSGVLVALVMQAGVPWPVAVLIALLAATSLGVLNGALIHFVRIPPFIATFSTQGVALAIPLIITGANSIQVRDIGFSWIGQGRIAGVPLPVLLLLVAAVIAGLWLRMTRQGVHVYALGGNKNAARLAGVNIARTTILVYAISGFCGGMGGMIVTSRLMVGFPATGTGNELFYSIAAAVVGGISLFGGVGTVLGAMIGAVLIAAVSNGMNVLSVQSYWQSLVIGVIILVGVSFDTLRRSRAGKPVFSKRQAAPAVSPPPTTTS</sequence>
<keyword evidence="2" id="KW-1003">Cell membrane</keyword>
<feature type="transmembrane region" description="Helical" evidence="7">
    <location>
        <begin position="261"/>
        <end position="294"/>
    </location>
</feature>
<evidence type="ECO:0000256" key="7">
    <source>
        <dbReference type="SAM" id="Phobius"/>
    </source>
</evidence>
<accession>A0AB39BHY6</accession>
<evidence type="ECO:0000256" key="1">
    <source>
        <dbReference type="ARBA" id="ARBA00004651"/>
    </source>
</evidence>
<organism evidence="8">
    <name type="scientific">Herbiconiux sp. A18JL235</name>
    <dbReference type="NCBI Taxonomy" id="3152363"/>
    <lineage>
        <taxon>Bacteria</taxon>
        <taxon>Bacillati</taxon>
        <taxon>Actinomycetota</taxon>
        <taxon>Actinomycetes</taxon>
        <taxon>Micrococcales</taxon>
        <taxon>Microbacteriaceae</taxon>
        <taxon>Herbiconiux</taxon>
    </lineage>
</organism>
<protein>
    <submittedName>
        <fullName evidence="8">ABC transporter permease</fullName>
    </submittedName>
</protein>
<reference evidence="8" key="1">
    <citation type="submission" date="2024-05" db="EMBL/GenBank/DDBJ databases">
        <title>Herbiconiux sp. A18JL235.</title>
        <authorList>
            <person name="Zhang G."/>
        </authorList>
    </citation>
    <scope>NUCLEOTIDE SEQUENCE</scope>
    <source>
        <strain evidence="8">A18JL235</strain>
    </source>
</reference>
<feature type="transmembrane region" description="Helical" evidence="7">
    <location>
        <begin position="83"/>
        <end position="101"/>
    </location>
</feature>
<feature type="transmembrane region" description="Helical" evidence="7">
    <location>
        <begin position="174"/>
        <end position="195"/>
    </location>
</feature>